<keyword evidence="3" id="KW-0347">Helicase</keyword>
<dbReference type="GO" id="GO:0003677">
    <property type="term" value="F:DNA binding"/>
    <property type="evidence" value="ECO:0007669"/>
    <property type="project" value="UniProtKB-KW"/>
</dbReference>
<keyword evidence="2" id="KW-0547">Nucleotide-binding</keyword>
<dbReference type="GO" id="GO:0000812">
    <property type="term" value="C:Swr1 complex"/>
    <property type="evidence" value="ECO:0007669"/>
    <property type="project" value="TreeGrafter"/>
</dbReference>
<keyword evidence="4" id="KW-0067">ATP-binding</keyword>
<evidence type="ECO:0000313" key="8">
    <source>
        <dbReference type="Ensembl" id="ENSNBRP00000030981.1"/>
    </source>
</evidence>
<dbReference type="SMART" id="SM00487">
    <property type="entry name" value="DEXDc"/>
    <property type="match status" value="1"/>
</dbReference>
<dbReference type="AlphaFoldDB" id="A0A3Q4I7J7"/>
<keyword evidence="9" id="KW-1185">Reference proteome</keyword>
<keyword evidence="3" id="KW-0378">Hydrolase</keyword>
<dbReference type="PANTHER" id="PTHR45685">
    <property type="entry name" value="HELICASE SRCAP-RELATED"/>
    <property type="match status" value="1"/>
</dbReference>
<organism evidence="8 9">
    <name type="scientific">Neolamprologus brichardi</name>
    <name type="common">Fairy cichlid</name>
    <name type="synonym">Lamprologus brichardi</name>
    <dbReference type="NCBI Taxonomy" id="32507"/>
    <lineage>
        <taxon>Eukaryota</taxon>
        <taxon>Metazoa</taxon>
        <taxon>Chordata</taxon>
        <taxon>Craniata</taxon>
        <taxon>Vertebrata</taxon>
        <taxon>Euteleostomi</taxon>
        <taxon>Actinopterygii</taxon>
        <taxon>Neopterygii</taxon>
        <taxon>Teleostei</taxon>
        <taxon>Neoteleostei</taxon>
        <taxon>Acanthomorphata</taxon>
        <taxon>Ovalentaria</taxon>
        <taxon>Cichlomorphae</taxon>
        <taxon>Cichliformes</taxon>
        <taxon>Cichlidae</taxon>
        <taxon>African cichlids</taxon>
        <taxon>Pseudocrenilabrinae</taxon>
        <taxon>Lamprologini</taxon>
        <taxon>Neolamprologus</taxon>
    </lineage>
</organism>
<evidence type="ECO:0000256" key="6">
    <source>
        <dbReference type="ARBA" id="ARBA00023242"/>
    </source>
</evidence>
<dbReference type="GeneTree" id="ENSGT00940000157457"/>
<dbReference type="PANTHER" id="PTHR45685:SF1">
    <property type="entry name" value="HELICASE SRCAP"/>
    <property type="match status" value="1"/>
</dbReference>
<evidence type="ECO:0000256" key="3">
    <source>
        <dbReference type="ARBA" id="ARBA00022806"/>
    </source>
</evidence>
<evidence type="ECO:0000256" key="1">
    <source>
        <dbReference type="ARBA" id="ARBA00004123"/>
    </source>
</evidence>
<sequence length="244" mass="28127">MVFFFFSLFDFAVCLTVLQNKVFFNTKPFCFHADRDFEPPCEEEDDEETIEIKLVCRSGSQLFQLSLQLQVKTPIPFLLHGTLREYQHIGLDWLVTMYEKKLNGILADEMGLGKTIQTIALLAHLLQNFGNWGPHLIIVPTSVMLNWEMELKRWCPGFKILTYFGSQKERKLKRQVLSLLVLQAAHFPLLDECDVLLCLLSFTFSLSLLALPLSSVIYCRLFLSVFNSLRYLSAESSHLSIVCF</sequence>
<evidence type="ECO:0000259" key="7">
    <source>
        <dbReference type="PROSITE" id="PS51192"/>
    </source>
</evidence>
<dbReference type="PROSITE" id="PS51192">
    <property type="entry name" value="HELICASE_ATP_BIND_1"/>
    <property type="match status" value="1"/>
</dbReference>
<dbReference type="GO" id="GO:0004386">
    <property type="term" value="F:helicase activity"/>
    <property type="evidence" value="ECO:0007669"/>
    <property type="project" value="UniProtKB-KW"/>
</dbReference>
<dbReference type="Bgee" id="ENSNBRG00000023551">
    <property type="expression patterns" value="Expressed in blood and 6 other cell types or tissues"/>
</dbReference>
<reference evidence="8" key="1">
    <citation type="submission" date="2025-08" db="UniProtKB">
        <authorList>
            <consortium name="Ensembl"/>
        </authorList>
    </citation>
    <scope>IDENTIFICATION</scope>
</reference>
<dbReference type="InterPro" id="IPR027417">
    <property type="entry name" value="P-loop_NTPase"/>
</dbReference>
<dbReference type="GO" id="GO:0006338">
    <property type="term" value="P:chromatin remodeling"/>
    <property type="evidence" value="ECO:0007669"/>
    <property type="project" value="TreeGrafter"/>
</dbReference>
<name>A0A3Q4I7J7_NEOBR</name>
<evidence type="ECO:0000256" key="2">
    <source>
        <dbReference type="ARBA" id="ARBA00022741"/>
    </source>
</evidence>
<dbReference type="SUPFAM" id="SSF52540">
    <property type="entry name" value="P-loop containing nucleoside triphosphate hydrolases"/>
    <property type="match status" value="1"/>
</dbReference>
<dbReference type="InterPro" id="IPR000330">
    <property type="entry name" value="SNF2_N"/>
</dbReference>
<dbReference type="GO" id="GO:0042393">
    <property type="term" value="F:histone binding"/>
    <property type="evidence" value="ECO:0007669"/>
    <property type="project" value="TreeGrafter"/>
</dbReference>
<protein>
    <recommendedName>
        <fullName evidence="7">Helicase ATP-binding domain-containing protein</fullName>
    </recommendedName>
</protein>
<reference evidence="8" key="2">
    <citation type="submission" date="2025-09" db="UniProtKB">
        <authorList>
            <consortium name="Ensembl"/>
        </authorList>
    </citation>
    <scope>IDENTIFICATION</scope>
</reference>
<dbReference type="GO" id="GO:0005524">
    <property type="term" value="F:ATP binding"/>
    <property type="evidence" value="ECO:0007669"/>
    <property type="project" value="UniProtKB-KW"/>
</dbReference>
<keyword evidence="6" id="KW-0539">Nucleus</keyword>
<dbReference type="GO" id="GO:0016887">
    <property type="term" value="F:ATP hydrolysis activity"/>
    <property type="evidence" value="ECO:0007669"/>
    <property type="project" value="TreeGrafter"/>
</dbReference>
<dbReference type="Ensembl" id="ENSNBRT00000031769.1">
    <property type="protein sequence ID" value="ENSNBRP00000030981.1"/>
    <property type="gene ID" value="ENSNBRG00000023551.1"/>
</dbReference>
<evidence type="ECO:0000313" key="9">
    <source>
        <dbReference type="Proteomes" id="UP000261580"/>
    </source>
</evidence>
<accession>A0A3Q4I7J7</accession>
<dbReference type="Pfam" id="PF00176">
    <property type="entry name" value="SNF2-rel_dom"/>
    <property type="match status" value="1"/>
</dbReference>
<comment type="subcellular location">
    <subcellularLocation>
        <location evidence="1">Nucleus</location>
    </subcellularLocation>
</comment>
<dbReference type="STRING" id="32507.ENSNBRP00000030981"/>
<dbReference type="Proteomes" id="UP000261580">
    <property type="component" value="Unassembled WGS sequence"/>
</dbReference>
<dbReference type="InterPro" id="IPR038718">
    <property type="entry name" value="SNF2-like_sf"/>
</dbReference>
<proteinExistence type="predicted"/>
<dbReference type="InterPro" id="IPR014001">
    <property type="entry name" value="Helicase_ATP-bd"/>
</dbReference>
<evidence type="ECO:0000256" key="5">
    <source>
        <dbReference type="ARBA" id="ARBA00023125"/>
    </source>
</evidence>
<dbReference type="Gene3D" id="3.40.50.10810">
    <property type="entry name" value="Tandem AAA-ATPase domain"/>
    <property type="match status" value="1"/>
</dbReference>
<evidence type="ECO:0000256" key="4">
    <source>
        <dbReference type="ARBA" id="ARBA00022840"/>
    </source>
</evidence>
<keyword evidence="5" id="KW-0238">DNA-binding</keyword>
<dbReference type="InterPro" id="IPR050520">
    <property type="entry name" value="INO80/SWR1_helicase"/>
</dbReference>
<feature type="domain" description="Helicase ATP-binding" evidence="7">
    <location>
        <begin position="95"/>
        <end position="222"/>
    </location>
</feature>